<proteinExistence type="predicted"/>
<evidence type="ECO:0000313" key="4">
    <source>
        <dbReference type="Proteomes" id="UP000480185"/>
    </source>
</evidence>
<accession>A0A6G1X8J2</accession>
<dbReference type="SUPFAM" id="SSF48452">
    <property type="entry name" value="TPR-like"/>
    <property type="match status" value="1"/>
</dbReference>
<comment type="caution">
    <text evidence="3">The sequence shown here is derived from an EMBL/GenBank/DDBJ whole genome shotgun (WGS) entry which is preliminary data.</text>
</comment>
<dbReference type="EMBL" id="WJNH01000008">
    <property type="protein sequence ID" value="MRG87284.1"/>
    <property type="molecule type" value="Genomic_DNA"/>
</dbReference>
<dbReference type="SUPFAM" id="SSF47413">
    <property type="entry name" value="lambda repressor-like DNA-binding domains"/>
    <property type="match status" value="1"/>
</dbReference>
<dbReference type="Gene3D" id="1.25.40.10">
    <property type="entry name" value="Tetratricopeptide repeat domain"/>
    <property type="match status" value="1"/>
</dbReference>
<dbReference type="CDD" id="cd00093">
    <property type="entry name" value="HTH_XRE"/>
    <property type="match status" value="1"/>
</dbReference>
<dbReference type="Pfam" id="PF01381">
    <property type="entry name" value="HTH_3"/>
    <property type="match status" value="1"/>
</dbReference>
<dbReference type="InterPro" id="IPR011990">
    <property type="entry name" value="TPR-like_helical_dom_sf"/>
</dbReference>
<dbReference type="PROSITE" id="PS50943">
    <property type="entry name" value="HTH_CROC1"/>
    <property type="match status" value="1"/>
</dbReference>
<dbReference type="InterPro" id="IPR010982">
    <property type="entry name" value="Lambda_DNA-bd_dom_sf"/>
</dbReference>
<dbReference type="Proteomes" id="UP000480185">
    <property type="component" value="Unassembled WGS sequence"/>
</dbReference>
<dbReference type="InterPro" id="IPR019734">
    <property type="entry name" value="TPR_rpt"/>
</dbReference>
<sequence>MIRMYQGKLIKYYRTRKGMTQKDLASGICSVSYLSKIENETIEPSSDVLELLSERLNISLDSQEESVETRQRILDWYTFIKDKDFEKASEEYDYLKDVCLASGSQEIKNLFFIFEFGYLNVFQSNNKKLTFHYQQLEDMMDLFNNESLYYFYKFKSMYQYNKNDLLGALKSLQNAEEIYPNLDQYDLSLYYNLSVFYRRTYQLYKSLIYAEKSLQDAQNAIDYEMITNSQILISVNHIGVGEYQLAEKDLLKLKKQKKYLKPHTIATIFHNLGYIYYQWNHLEKAIEHLMIAVDNYKKNEDKVDSIYLLCLVYYTKKDISQLRKSLSSGQSLSEAINSQKFVFKFYILENKLNKTTLDEGFIMKMEKEIIPFFTNSGEHNEIMRHLKLLGDIYYEKRQYKKASEYYKQIHHFYTNTFRLEDY</sequence>
<feature type="repeat" description="TPR" evidence="1">
    <location>
        <begin position="266"/>
        <end position="299"/>
    </location>
</feature>
<evidence type="ECO:0000256" key="1">
    <source>
        <dbReference type="PROSITE-ProRule" id="PRU00339"/>
    </source>
</evidence>
<reference evidence="3 4" key="1">
    <citation type="submission" date="2019-11" db="EMBL/GenBank/DDBJ databases">
        <authorList>
            <person name="Li J."/>
        </authorList>
    </citation>
    <scope>NUCLEOTIDE SEQUENCE [LARGE SCALE GENOMIC DNA]</scope>
    <source>
        <strain evidence="3 4">J4</strain>
    </source>
</reference>
<keyword evidence="1" id="KW-0802">TPR repeat</keyword>
<gene>
    <name evidence="3" type="ORF">GH754_13370</name>
</gene>
<evidence type="ECO:0000313" key="3">
    <source>
        <dbReference type="EMBL" id="MRG87284.1"/>
    </source>
</evidence>
<organism evidence="3 4">
    <name type="scientific">Salinibacillus xinjiangensis</name>
    <dbReference type="NCBI Taxonomy" id="1229268"/>
    <lineage>
        <taxon>Bacteria</taxon>
        <taxon>Bacillati</taxon>
        <taxon>Bacillota</taxon>
        <taxon>Bacilli</taxon>
        <taxon>Bacillales</taxon>
        <taxon>Bacillaceae</taxon>
        <taxon>Salinibacillus</taxon>
    </lineage>
</organism>
<keyword evidence="4" id="KW-1185">Reference proteome</keyword>
<dbReference type="InterPro" id="IPR001387">
    <property type="entry name" value="Cro/C1-type_HTH"/>
</dbReference>
<dbReference type="PROSITE" id="PS50005">
    <property type="entry name" value="TPR"/>
    <property type="match status" value="1"/>
</dbReference>
<dbReference type="AlphaFoldDB" id="A0A6G1X8J2"/>
<dbReference type="SMART" id="SM00530">
    <property type="entry name" value="HTH_XRE"/>
    <property type="match status" value="1"/>
</dbReference>
<evidence type="ECO:0000259" key="2">
    <source>
        <dbReference type="PROSITE" id="PS50943"/>
    </source>
</evidence>
<dbReference type="OrthoDB" id="252257at2"/>
<dbReference type="SMART" id="SM00028">
    <property type="entry name" value="TPR"/>
    <property type="match status" value="3"/>
</dbReference>
<name>A0A6G1X8J2_9BACI</name>
<dbReference type="GO" id="GO:0003677">
    <property type="term" value="F:DNA binding"/>
    <property type="evidence" value="ECO:0007669"/>
    <property type="project" value="InterPro"/>
</dbReference>
<feature type="domain" description="HTH cro/C1-type" evidence="2">
    <location>
        <begin position="10"/>
        <end position="63"/>
    </location>
</feature>
<protein>
    <submittedName>
        <fullName evidence="3">Helix-turn-helix domain-containing protein</fullName>
    </submittedName>
</protein>
<dbReference type="Gene3D" id="1.10.260.40">
    <property type="entry name" value="lambda repressor-like DNA-binding domains"/>
    <property type="match status" value="1"/>
</dbReference>